<comment type="cofactor">
    <cofactor evidence="2">
        <name>Mg(2+)</name>
        <dbReference type="ChEBI" id="CHEBI:18420"/>
    </cofactor>
</comment>
<dbReference type="Gene3D" id="3.90.79.10">
    <property type="entry name" value="Nucleoside Triphosphate Pyrophosphohydrolase"/>
    <property type="match status" value="1"/>
</dbReference>
<dbReference type="STRING" id="68775.A0A5C3LKE9"/>
<dbReference type="GO" id="GO:0005737">
    <property type="term" value="C:cytoplasm"/>
    <property type="evidence" value="ECO:0007669"/>
    <property type="project" value="UniProtKB-ARBA"/>
</dbReference>
<name>A0A5C3LKE9_9AGAR</name>
<dbReference type="PANTHER" id="PTHR12992">
    <property type="entry name" value="NUDIX HYDROLASE"/>
    <property type="match status" value="1"/>
</dbReference>
<dbReference type="GO" id="GO:0046872">
    <property type="term" value="F:metal ion binding"/>
    <property type="evidence" value="ECO:0007669"/>
    <property type="project" value="UniProtKB-KW"/>
</dbReference>
<keyword evidence="5" id="KW-0460">Magnesium</keyword>
<sequence>MSSKNAPKPMNLLKYHRPKIRLNEARIPPLSQESKRCLRNLAVYRPQKPKLILPRSKCAAVLVALFVGRQGDLYVLLSRRSANLRTYAGDTSLPGGKVDPEDRTLEDTARREAYEEIGLPRDRQKVPLLCILDPVLAAELVVTPVVVLILDNTLRPILNAAEVASLFSHPLASFLSSNLPFPQEPESVEVPYHTSFDIPSTGPENKKISFRVHQFLTGREAGGIKPVFGLTAGILIRVATIGYAREPDFEVNPRGTPTQEQRIAWALLSRPAFREACIMEGIDLSTARRIAGVSEEEDRQLGGDKGSVREKERRNEFEGRWRKLRRSKL</sequence>
<dbReference type="InterPro" id="IPR000086">
    <property type="entry name" value="NUDIX_hydrolase_dom"/>
</dbReference>
<proteinExistence type="predicted"/>
<dbReference type="GO" id="GO:0034654">
    <property type="term" value="P:nucleobase-containing compound biosynthetic process"/>
    <property type="evidence" value="ECO:0007669"/>
    <property type="project" value="UniProtKB-ARBA"/>
</dbReference>
<dbReference type="InterPro" id="IPR015797">
    <property type="entry name" value="NUDIX_hydrolase-like_dom_sf"/>
</dbReference>
<protein>
    <submittedName>
        <fullName evidence="9">NUDIX hydrolase domain-like protein</fullName>
    </submittedName>
</protein>
<evidence type="ECO:0000259" key="8">
    <source>
        <dbReference type="PROSITE" id="PS51462"/>
    </source>
</evidence>
<organism evidence="9 10">
    <name type="scientific">Crucibulum laeve</name>
    <dbReference type="NCBI Taxonomy" id="68775"/>
    <lineage>
        <taxon>Eukaryota</taxon>
        <taxon>Fungi</taxon>
        <taxon>Dikarya</taxon>
        <taxon>Basidiomycota</taxon>
        <taxon>Agaricomycotina</taxon>
        <taxon>Agaricomycetes</taxon>
        <taxon>Agaricomycetidae</taxon>
        <taxon>Agaricales</taxon>
        <taxon>Agaricineae</taxon>
        <taxon>Nidulariaceae</taxon>
        <taxon>Crucibulum</taxon>
    </lineage>
</organism>
<keyword evidence="6" id="KW-0464">Manganese</keyword>
<dbReference type="GO" id="GO:0015938">
    <property type="term" value="P:coenzyme A catabolic process"/>
    <property type="evidence" value="ECO:0007669"/>
    <property type="project" value="TreeGrafter"/>
</dbReference>
<evidence type="ECO:0000256" key="2">
    <source>
        <dbReference type="ARBA" id="ARBA00001946"/>
    </source>
</evidence>
<dbReference type="SUPFAM" id="SSF55811">
    <property type="entry name" value="Nudix"/>
    <property type="match status" value="1"/>
</dbReference>
<dbReference type="GO" id="GO:0008893">
    <property type="term" value="F:guanosine-3',5'-bis(diphosphate) 3'-diphosphatase activity"/>
    <property type="evidence" value="ECO:0007669"/>
    <property type="project" value="UniProtKB-ARBA"/>
</dbReference>
<evidence type="ECO:0000256" key="6">
    <source>
        <dbReference type="ARBA" id="ARBA00023211"/>
    </source>
</evidence>
<evidence type="ECO:0000256" key="3">
    <source>
        <dbReference type="ARBA" id="ARBA00022723"/>
    </source>
</evidence>
<evidence type="ECO:0000313" key="9">
    <source>
        <dbReference type="EMBL" id="TFK33195.1"/>
    </source>
</evidence>
<dbReference type="CDD" id="cd03426">
    <property type="entry name" value="NUDIX_CoAse_Nudt7"/>
    <property type="match status" value="1"/>
</dbReference>
<feature type="compositionally biased region" description="Basic and acidic residues" evidence="7">
    <location>
        <begin position="299"/>
        <end position="315"/>
    </location>
</feature>
<dbReference type="GO" id="GO:0090407">
    <property type="term" value="P:organophosphate biosynthetic process"/>
    <property type="evidence" value="ECO:0007669"/>
    <property type="project" value="UniProtKB-ARBA"/>
</dbReference>
<keyword evidence="10" id="KW-1185">Reference proteome</keyword>
<dbReference type="Proteomes" id="UP000308652">
    <property type="component" value="Unassembled WGS sequence"/>
</dbReference>
<dbReference type="OrthoDB" id="10260614at2759"/>
<feature type="domain" description="Nudix hydrolase" evidence="8">
    <location>
        <begin position="56"/>
        <end position="192"/>
    </location>
</feature>
<keyword evidence="3" id="KW-0479">Metal-binding</keyword>
<accession>A0A5C3LKE9</accession>
<dbReference type="EMBL" id="ML213653">
    <property type="protein sequence ID" value="TFK33195.1"/>
    <property type="molecule type" value="Genomic_DNA"/>
</dbReference>
<keyword evidence="4 9" id="KW-0378">Hydrolase</keyword>
<dbReference type="InterPro" id="IPR045121">
    <property type="entry name" value="CoAse"/>
</dbReference>
<feature type="region of interest" description="Disordered" evidence="7">
    <location>
        <begin position="293"/>
        <end position="315"/>
    </location>
</feature>
<gene>
    <name evidence="9" type="ORF">BDQ12DRAFT_727999</name>
</gene>
<evidence type="ECO:0000256" key="5">
    <source>
        <dbReference type="ARBA" id="ARBA00022842"/>
    </source>
</evidence>
<dbReference type="PANTHER" id="PTHR12992:SF45">
    <property type="entry name" value="NUDIX HYDROLASE DOMAIN-CONTAINING PROTEIN"/>
    <property type="match status" value="1"/>
</dbReference>
<reference evidence="9 10" key="1">
    <citation type="journal article" date="2019" name="Nat. Ecol. Evol.">
        <title>Megaphylogeny resolves global patterns of mushroom evolution.</title>
        <authorList>
            <person name="Varga T."/>
            <person name="Krizsan K."/>
            <person name="Foldi C."/>
            <person name="Dima B."/>
            <person name="Sanchez-Garcia M."/>
            <person name="Sanchez-Ramirez S."/>
            <person name="Szollosi G.J."/>
            <person name="Szarkandi J.G."/>
            <person name="Papp V."/>
            <person name="Albert L."/>
            <person name="Andreopoulos W."/>
            <person name="Angelini C."/>
            <person name="Antonin V."/>
            <person name="Barry K.W."/>
            <person name="Bougher N.L."/>
            <person name="Buchanan P."/>
            <person name="Buyck B."/>
            <person name="Bense V."/>
            <person name="Catcheside P."/>
            <person name="Chovatia M."/>
            <person name="Cooper J."/>
            <person name="Damon W."/>
            <person name="Desjardin D."/>
            <person name="Finy P."/>
            <person name="Geml J."/>
            <person name="Haridas S."/>
            <person name="Hughes K."/>
            <person name="Justo A."/>
            <person name="Karasinski D."/>
            <person name="Kautmanova I."/>
            <person name="Kiss B."/>
            <person name="Kocsube S."/>
            <person name="Kotiranta H."/>
            <person name="LaButti K.M."/>
            <person name="Lechner B.E."/>
            <person name="Liimatainen K."/>
            <person name="Lipzen A."/>
            <person name="Lukacs Z."/>
            <person name="Mihaltcheva S."/>
            <person name="Morgado L.N."/>
            <person name="Niskanen T."/>
            <person name="Noordeloos M.E."/>
            <person name="Ohm R.A."/>
            <person name="Ortiz-Santana B."/>
            <person name="Ovrebo C."/>
            <person name="Racz N."/>
            <person name="Riley R."/>
            <person name="Savchenko A."/>
            <person name="Shiryaev A."/>
            <person name="Soop K."/>
            <person name="Spirin V."/>
            <person name="Szebenyi C."/>
            <person name="Tomsovsky M."/>
            <person name="Tulloss R.E."/>
            <person name="Uehling J."/>
            <person name="Grigoriev I.V."/>
            <person name="Vagvolgyi C."/>
            <person name="Papp T."/>
            <person name="Martin F.M."/>
            <person name="Miettinen O."/>
            <person name="Hibbett D.S."/>
            <person name="Nagy L.G."/>
        </authorList>
    </citation>
    <scope>NUCLEOTIDE SEQUENCE [LARGE SCALE GENOMIC DNA]</scope>
    <source>
        <strain evidence="9 10">CBS 166.37</strain>
    </source>
</reference>
<evidence type="ECO:0000256" key="7">
    <source>
        <dbReference type="SAM" id="MobiDB-lite"/>
    </source>
</evidence>
<evidence type="ECO:0000256" key="1">
    <source>
        <dbReference type="ARBA" id="ARBA00001936"/>
    </source>
</evidence>
<dbReference type="GO" id="GO:0010945">
    <property type="term" value="F:coenzyme A diphosphatase activity"/>
    <property type="evidence" value="ECO:0007669"/>
    <property type="project" value="InterPro"/>
</dbReference>
<dbReference type="AlphaFoldDB" id="A0A5C3LKE9"/>
<dbReference type="FunFam" id="3.90.79.10:FF:000036">
    <property type="entry name" value="Nudix hydrolase 11"/>
    <property type="match status" value="1"/>
</dbReference>
<evidence type="ECO:0000313" key="10">
    <source>
        <dbReference type="Proteomes" id="UP000308652"/>
    </source>
</evidence>
<evidence type="ECO:0000256" key="4">
    <source>
        <dbReference type="ARBA" id="ARBA00022801"/>
    </source>
</evidence>
<dbReference type="PROSITE" id="PS51462">
    <property type="entry name" value="NUDIX"/>
    <property type="match status" value="1"/>
</dbReference>
<dbReference type="Pfam" id="PF00293">
    <property type="entry name" value="NUDIX"/>
    <property type="match status" value="1"/>
</dbReference>
<comment type="cofactor">
    <cofactor evidence="1">
        <name>Mn(2+)</name>
        <dbReference type="ChEBI" id="CHEBI:29035"/>
    </cofactor>
</comment>